<protein>
    <recommendedName>
        <fullName evidence="4">DUF4181 domain-containing protein</fullName>
    </recommendedName>
</protein>
<evidence type="ECO:0008006" key="4">
    <source>
        <dbReference type="Google" id="ProtNLM"/>
    </source>
</evidence>
<sequence>MKENSWSKKSRKIVRGLIYAALFIGAVQFLFDPDPFNDYIGWGFLLMFWLIRMVHSAVRNLNDGHRNLAMLDVGMAIMSGLAVVAVWLTYFFGL</sequence>
<proteinExistence type="predicted"/>
<dbReference type="Proteomes" id="UP000447833">
    <property type="component" value="Unassembled WGS sequence"/>
</dbReference>
<keyword evidence="1" id="KW-0472">Membrane</keyword>
<dbReference type="RefSeq" id="WP_160920483.1">
    <property type="nucleotide sequence ID" value="NZ_WMEY01000005.1"/>
</dbReference>
<feature type="transmembrane region" description="Helical" evidence="1">
    <location>
        <begin position="12"/>
        <end position="33"/>
    </location>
</feature>
<name>A0A845F310_9BACL</name>
<reference evidence="2 3" key="1">
    <citation type="submission" date="2019-11" db="EMBL/GenBank/DDBJ databases">
        <title>Genome sequences of 17 halophilic strains isolated from different environments.</title>
        <authorList>
            <person name="Furrow R.E."/>
        </authorList>
    </citation>
    <scope>NUCLEOTIDE SEQUENCE [LARGE SCALE GENOMIC DNA]</scope>
    <source>
        <strain evidence="2 3">22506_14_FS</strain>
    </source>
</reference>
<organism evidence="2 3">
    <name type="scientific">Guptibacillus hwajinpoensis</name>
    <dbReference type="NCBI Taxonomy" id="208199"/>
    <lineage>
        <taxon>Bacteria</taxon>
        <taxon>Bacillati</taxon>
        <taxon>Bacillota</taxon>
        <taxon>Bacilli</taxon>
        <taxon>Bacillales</taxon>
        <taxon>Guptibacillaceae</taxon>
        <taxon>Guptibacillus</taxon>
    </lineage>
</organism>
<evidence type="ECO:0000256" key="1">
    <source>
        <dbReference type="SAM" id="Phobius"/>
    </source>
</evidence>
<accession>A0A845F310</accession>
<gene>
    <name evidence="2" type="ORF">GLW07_17285</name>
</gene>
<feature type="transmembrane region" description="Helical" evidence="1">
    <location>
        <begin position="39"/>
        <end position="58"/>
    </location>
</feature>
<keyword evidence="1" id="KW-0812">Transmembrane</keyword>
<evidence type="ECO:0000313" key="2">
    <source>
        <dbReference type="EMBL" id="MYL65114.1"/>
    </source>
</evidence>
<evidence type="ECO:0000313" key="3">
    <source>
        <dbReference type="Proteomes" id="UP000447833"/>
    </source>
</evidence>
<comment type="caution">
    <text evidence="2">The sequence shown here is derived from an EMBL/GenBank/DDBJ whole genome shotgun (WGS) entry which is preliminary data.</text>
</comment>
<dbReference type="AlphaFoldDB" id="A0A845F310"/>
<keyword evidence="1" id="KW-1133">Transmembrane helix</keyword>
<feature type="transmembrane region" description="Helical" evidence="1">
    <location>
        <begin position="70"/>
        <end position="92"/>
    </location>
</feature>
<dbReference type="EMBL" id="WMEY01000005">
    <property type="protein sequence ID" value="MYL65114.1"/>
    <property type="molecule type" value="Genomic_DNA"/>
</dbReference>